<dbReference type="PANTHER" id="PTHR46246">
    <property type="entry name" value="GUANOSINE-3',5'-BIS(DIPHOSPHATE) 3'-PYROPHOSPHOHYDROLASE MESH1"/>
    <property type="match status" value="1"/>
</dbReference>
<gene>
    <name evidence="2" type="ORF">SAMN02910262_01256</name>
</gene>
<evidence type="ECO:0000313" key="3">
    <source>
        <dbReference type="Proteomes" id="UP000214760"/>
    </source>
</evidence>
<evidence type="ECO:0000313" key="2">
    <source>
        <dbReference type="EMBL" id="SFR74955.1"/>
    </source>
</evidence>
<feature type="domain" description="HD" evidence="1">
    <location>
        <begin position="27"/>
        <end position="127"/>
    </location>
</feature>
<dbReference type="InterPro" id="IPR006674">
    <property type="entry name" value="HD_domain"/>
</dbReference>
<reference evidence="2 3" key="1">
    <citation type="submission" date="2016-10" db="EMBL/GenBank/DDBJ databases">
        <authorList>
            <person name="de Groot N.N."/>
        </authorList>
    </citation>
    <scope>NUCLEOTIDE SEQUENCE [LARGE SCALE GENOMIC DNA]</scope>
    <source>
        <strain evidence="2 3">F</strain>
    </source>
</reference>
<dbReference type="PROSITE" id="PS51831">
    <property type="entry name" value="HD"/>
    <property type="match status" value="1"/>
</dbReference>
<dbReference type="Pfam" id="PF01636">
    <property type="entry name" value="APH"/>
    <property type="match status" value="1"/>
</dbReference>
<dbReference type="Gene3D" id="3.90.1200.10">
    <property type="match status" value="1"/>
</dbReference>
<evidence type="ECO:0000259" key="1">
    <source>
        <dbReference type="PROSITE" id="PS51831"/>
    </source>
</evidence>
<dbReference type="SMART" id="SM00471">
    <property type="entry name" value="HDc"/>
    <property type="match status" value="1"/>
</dbReference>
<dbReference type="GO" id="GO:0008893">
    <property type="term" value="F:guanosine-3',5'-bis(diphosphate) 3'-diphosphatase activity"/>
    <property type="evidence" value="ECO:0007669"/>
    <property type="project" value="TreeGrafter"/>
</dbReference>
<dbReference type="InterPro" id="IPR002575">
    <property type="entry name" value="Aminoglycoside_PTrfase"/>
</dbReference>
<dbReference type="Proteomes" id="UP000214760">
    <property type="component" value="Unassembled WGS sequence"/>
</dbReference>
<dbReference type="PANTHER" id="PTHR46246:SF1">
    <property type="entry name" value="GUANOSINE-3',5'-BIS(DIPHOSPHATE) 3'-PYROPHOSPHOHYDROLASE MESH1"/>
    <property type="match status" value="1"/>
</dbReference>
<name>A0A1I6J7K6_9FIRM</name>
<dbReference type="Gene3D" id="1.10.3210.10">
    <property type="entry name" value="Hypothetical protein af1432"/>
    <property type="match status" value="1"/>
</dbReference>
<dbReference type="SUPFAM" id="SSF109604">
    <property type="entry name" value="HD-domain/PDEase-like"/>
    <property type="match status" value="1"/>
</dbReference>
<protein>
    <submittedName>
        <fullName evidence="2">TIGR02172 family protein</fullName>
    </submittedName>
</protein>
<proteinExistence type="predicted"/>
<dbReference type="EMBL" id="FOZC01000006">
    <property type="protein sequence ID" value="SFR74955.1"/>
    <property type="molecule type" value="Genomic_DNA"/>
</dbReference>
<dbReference type="Pfam" id="PF13328">
    <property type="entry name" value="HD_4"/>
    <property type="match status" value="1"/>
</dbReference>
<dbReference type="SUPFAM" id="SSF56112">
    <property type="entry name" value="Protein kinase-like (PK-like)"/>
    <property type="match status" value="1"/>
</dbReference>
<sequence>MNKIEEAIIYATILHQGKVRKFGGRPYILHPLEVAQILSTMTNDEEIITAGILHDIVEDTDGTLLEIEKRFGERVAMLVSSESEQDYPDEPPISSWKRRKEQSIQILKNSQDIGVKMLWLADKLANIRSLSGIYSEQGEKIWQDLHQNDPEMQKWYYRTIGEQVELSLNKTGAFKEYIKHVNFIWPGTFDRDKTRYKKYREVSVDGCRQIGKGAKGEVYRYDDELVIKVYNDNNTYRDVENEISQSRRAFVLGIPTAISFGIVAVGSRYGAMYELLDSETISSFIVKDPGQVDVYAKIMAELARTIHGITVSEDDCFPPAADRIRMYIRGGVGKEDEALANRCMELVDRLPDTKTLIHGDFHTNNVFLQNGEPLLIDMDRLSTGHPIIELSDLYYFYVVLGEDDPSVVEKFMGFSYQTAVKFFDSLLKDYFGTDDGEKLGCVKEKASLLCAVRMVNKIHKKRELSEKDRELIDRYMKQAKELADRLETLEF</sequence>
<dbReference type="InterPro" id="IPR003607">
    <property type="entry name" value="HD/PDEase_dom"/>
</dbReference>
<dbReference type="InterPro" id="IPR052194">
    <property type="entry name" value="MESH1"/>
</dbReference>
<dbReference type="AlphaFoldDB" id="A0A1I6J7K6"/>
<accession>A0A1I6J7K6</accession>
<dbReference type="CDD" id="cd00077">
    <property type="entry name" value="HDc"/>
    <property type="match status" value="1"/>
</dbReference>
<dbReference type="InterPro" id="IPR011009">
    <property type="entry name" value="Kinase-like_dom_sf"/>
</dbReference>
<organism evidence="2 3">
    <name type="scientific">[Clostridium] aminophilum</name>
    <dbReference type="NCBI Taxonomy" id="1526"/>
    <lineage>
        <taxon>Bacteria</taxon>
        <taxon>Bacillati</taxon>
        <taxon>Bacillota</taxon>
        <taxon>Clostridia</taxon>
        <taxon>Lachnospirales</taxon>
        <taxon>Lachnospiraceae</taxon>
    </lineage>
</organism>